<protein>
    <recommendedName>
        <fullName evidence="9">V-type proton ATPase subunit a</fullName>
    </recommendedName>
</protein>
<dbReference type="GO" id="GO:0051117">
    <property type="term" value="F:ATPase binding"/>
    <property type="evidence" value="ECO:0007669"/>
    <property type="project" value="TreeGrafter"/>
</dbReference>
<evidence type="ECO:0000256" key="4">
    <source>
        <dbReference type="ARBA" id="ARBA00022692"/>
    </source>
</evidence>
<dbReference type="InterPro" id="IPR002490">
    <property type="entry name" value="V-ATPase_116kDa_su"/>
</dbReference>
<evidence type="ECO:0000256" key="1">
    <source>
        <dbReference type="ARBA" id="ARBA00004141"/>
    </source>
</evidence>
<sequence>MAALSPPTNTVPTSASSLSGTATVSAGTLATAASPPPLLTQENAVTGADYVNRDDRYAAAAAASTLFRSELMSLVQLYIPTELAQPTVSELGDLGLLEFNDLNADVNVFQRAFVNEIRRLDEMDRKLRCLNSQVEKEDFPAFNEASAQLPTGPRSAQEIDDLDELIAGYHDRIQQMNQNYARLQRNFLELSELKQVLAKVANIMHEAEEDLRGGERSNLSDESLVNQNDVETGLRPISSTTLEYGRSFDIFAFAVTLFITGVVPRSRIPVFERVLWRALRGNLYMKTEEITDVVIDPGTDAAVQKSVFAIFVHGKELMAKIRKISESLGATIYPVDADSSRRREETNHVESSLVDLRRVLDNTNAARRMELEKVYRSIATWDVIVQKEKAIYHAMNLFNYDPARKCLIAEGWCPTASIPSIQQALRRVQNRANSPIHSLLNEIITQEVPPTYHRTNKFTVGFQNIVDAYGVARYREVNPGLFTVISFPFLFAVMFGDVGHGFLVSCAAGYMVWKENMLAKKDFGEIFGTMFSGRYIILLMGLFSVYTGLIYNDIFSRALYIFNGSTWDFTGQPVQGTVTATRINSRTYPFGVDPVWHLADNALIFTNSYKMKMAILLGVVQMTFGICLTVYNHVEFKHKKYILAEFVPQVIFMLSIFGYLSFMIVLKWCTNFEGSATKPPSLLNMLIYMFLSPGNVNPSERMFGGQGTVQVVLVLVALACVPWMLLTKPLLIRREMKAKEATGFANHAAGQLHDSDSAEAGHFARADEGHDEHGDEASAPHRL</sequence>
<keyword evidence="12" id="KW-1185">Reference proteome</keyword>
<dbReference type="EMBL" id="JAEFCI010002033">
    <property type="protein sequence ID" value="KAG5462512.1"/>
    <property type="molecule type" value="Genomic_DNA"/>
</dbReference>
<feature type="transmembrane region" description="Helical" evidence="9">
    <location>
        <begin position="614"/>
        <end position="634"/>
    </location>
</feature>
<proteinExistence type="inferred from homology"/>
<evidence type="ECO:0000313" key="12">
    <source>
        <dbReference type="Proteomes" id="UP000673691"/>
    </source>
</evidence>
<evidence type="ECO:0000256" key="2">
    <source>
        <dbReference type="ARBA" id="ARBA00009904"/>
    </source>
</evidence>
<evidence type="ECO:0000256" key="6">
    <source>
        <dbReference type="ARBA" id="ARBA00022989"/>
    </source>
</evidence>
<dbReference type="InterPro" id="IPR026028">
    <property type="entry name" value="V-type_ATPase_116kDa_su_euka"/>
</dbReference>
<evidence type="ECO:0000256" key="8">
    <source>
        <dbReference type="ARBA" id="ARBA00023136"/>
    </source>
</evidence>
<keyword evidence="4 9" id="KW-0812">Transmembrane</keyword>
<organism evidence="11 12">
    <name type="scientific">Olpidium bornovanus</name>
    <dbReference type="NCBI Taxonomy" id="278681"/>
    <lineage>
        <taxon>Eukaryota</taxon>
        <taxon>Fungi</taxon>
        <taxon>Fungi incertae sedis</taxon>
        <taxon>Olpidiomycota</taxon>
        <taxon>Olpidiomycotina</taxon>
        <taxon>Olpidiomycetes</taxon>
        <taxon>Olpidiales</taxon>
        <taxon>Olpidiaceae</taxon>
        <taxon>Olpidium</taxon>
    </lineage>
</organism>
<evidence type="ECO:0000256" key="10">
    <source>
        <dbReference type="SAM" id="Coils"/>
    </source>
</evidence>
<dbReference type="Pfam" id="PF01496">
    <property type="entry name" value="V_ATPase_I"/>
    <property type="match status" value="1"/>
</dbReference>
<evidence type="ECO:0000256" key="5">
    <source>
        <dbReference type="ARBA" id="ARBA00022781"/>
    </source>
</evidence>
<dbReference type="GO" id="GO:0000329">
    <property type="term" value="C:fungal-type vacuole membrane"/>
    <property type="evidence" value="ECO:0007669"/>
    <property type="project" value="TreeGrafter"/>
</dbReference>
<feature type="transmembrane region" description="Helical" evidence="9">
    <location>
        <begin position="708"/>
        <end position="726"/>
    </location>
</feature>
<dbReference type="PANTHER" id="PTHR11629">
    <property type="entry name" value="VACUOLAR PROTON ATPASES"/>
    <property type="match status" value="1"/>
</dbReference>
<name>A0A8H8A095_9FUNG</name>
<feature type="non-terminal residue" evidence="11">
    <location>
        <position position="783"/>
    </location>
</feature>
<feature type="transmembrane region" description="Helical" evidence="9">
    <location>
        <begin position="481"/>
        <end position="513"/>
    </location>
</feature>
<keyword evidence="6 9" id="KW-1133">Transmembrane helix</keyword>
<keyword evidence="8 9" id="KW-0472">Membrane</keyword>
<comment type="subcellular location">
    <subcellularLocation>
        <location evidence="1">Membrane</location>
        <topology evidence="1">Multi-pass membrane protein</topology>
    </subcellularLocation>
</comment>
<keyword evidence="5 9" id="KW-0375">Hydrogen ion transport</keyword>
<comment type="caution">
    <text evidence="11">The sequence shown here is derived from an EMBL/GenBank/DDBJ whole genome shotgun (WGS) entry which is preliminary data.</text>
</comment>
<evidence type="ECO:0000256" key="7">
    <source>
        <dbReference type="ARBA" id="ARBA00023065"/>
    </source>
</evidence>
<evidence type="ECO:0000313" key="11">
    <source>
        <dbReference type="EMBL" id="KAG5462512.1"/>
    </source>
</evidence>
<feature type="coiled-coil region" evidence="10">
    <location>
        <begin position="159"/>
        <end position="210"/>
    </location>
</feature>
<keyword evidence="3 9" id="KW-0813">Transport</keyword>
<dbReference type="GO" id="GO:0000220">
    <property type="term" value="C:vacuolar proton-transporting V-type ATPase, V0 domain"/>
    <property type="evidence" value="ECO:0007669"/>
    <property type="project" value="InterPro"/>
</dbReference>
<keyword evidence="7 9" id="KW-0406">Ion transport</keyword>
<comment type="similarity">
    <text evidence="2 9">Belongs to the V-ATPase 116 kDa subunit family.</text>
</comment>
<dbReference type="PIRSF" id="PIRSF001293">
    <property type="entry name" value="ATP6V0A1"/>
    <property type="match status" value="1"/>
</dbReference>
<dbReference type="PANTHER" id="PTHR11629:SF63">
    <property type="entry name" value="V-TYPE PROTON ATPASE SUBUNIT A"/>
    <property type="match status" value="1"/>
</dbReference>
<dbReference type="AlphaFoldDB" id="A0A8H8A095"/>
<feature type="transmembrane region" description="Helical" evidence="9">
    <location>
        <begin position="533"/>
        <end position="551"/>
    </location>
</feature>
<dbReference type="Proteomes" id="UP000673691">
    <property type="component" value="Unassembled WGS sequence"/>
</dbReference>
<reference evidence="11 12" key="1">
    <citation type="journal article" name="Sci. Rep.">
        <title>Genome-scale phylogenetic analyses confirm Olpidium as the closest living zoosporic fungus to the non-flagellated, terrestrial fungi.</title>
        <authorList>
            <person name="Chang Y."/>
            <person name="Rochon D."/>
            <person name="Sekimoto S."/>
            <person name="Wang Y."/>
            <person name="Chovatia M."/>
            <person name="Sandor L."/>
            <person name="Salamov A."/>
            <person name="Grigoriev I.V."/>
            <person name="Stajich J.E."/>
            <person name="Spatafora J.W."/>
        </authorList>
    </citation>
    <scope>NUCLEOTIDE SEQUENCE [LARGE SCALE GENOMIC DNA]</scope>
    <source>
        <strain evidence="11">S191</strain>
    </source>
</reference>
<comment type="function">
    <text evidence="9">Essential component of the vacuolar proton pump (V-ATPase), a multimeric enzyme that catalyzes the translocation of protons across the membranes. Required for assembly and activity of the V-ATPase.</text>
</comment>
<keyword evidence="10" id="KW-0175">Coiled coil</keyword>
<dbReference type="GO" id="GO:0007035">
    <property type="term" value="P:vacuolar acidification"/>
    <property type="evidence" value="ECO:0007669"/>
    <property type="project" value="TreeGrafter"/>
</dbReference>
<feature type="transmembrane region" description="Helical" evidence="9">
    <location>
        <begin position="646"/>
        <end position="669"/>
    </location>
</feature>
<accession>A0A8H8A095</accession>
<gene>
    <name evidence="11" type="ORF">BJ554DRAFT_4843</name>
</gene>
<dbReference type="GO" id="GO:0046961">
    <property type="term" value="F:proton-transporting ATPase activity, rotational mechanism"/>
    <property type="evidence" value="ECO:0007669"/>
    <property type="project" value="InterPro"/>
</dbReference>
<evidence type="ECO:0000256" key="3">
    <source>
        <dbReference type="ARBA" id="ARBA00022448"/>
    </source>
</evidence>
<evidence type="ECO:0000256" key="9">
    <source>
        <dbReference type="RuleBase" id="RU361189"/>
    </source>
</evidence>
<dbReference type="OrthoDB" id="10264220at2759"/>